<protein>
    <recommendedName>
        <fullName evidence="3">acid phosphatase</fullName>
        <ecNumber evidence="3">3.1.3.2</ecNumber>
    </recommendedName>
</protein>
<comment type="similarity">
    <text evidence="2">Belongs to the histidine acid phosphatase family.</text>
</comment>
<evidence type="ECO:0000313" key="8">
    <source>
        <dbReference type="EMBL" id="VDP30585.1"/>
    </source>
</evidence>
<accession>A0A3P8DGH1</accession>
<dbReference type="EMBL" id="UZAH01033684">
    <property type="protein sequence ID" value="VDP30585.1"/>
    <property type="molecule type" value="Genomic_DNA"/>
</dbReference>
<dbReference type="EC" id="3.1.3.2" evidence="3"/>
<keyword evidence="6" id="KW-1015">Disulfide bond</keyword>
<keyword evidence="5" id="KW-0378">Hydrolase</keyword>
<keyword evidence="4" id="KW-0732">Signal</keyword>
<dbReference type="Pfam" id="PF00328">
    <property type="entry name" value="His_Phos_2"/>
    <property type="match status" value="1"/>
</dbReference>
<dbReference type="WBParaSite" id="HPBE_0002213001-mRNA-1">
    <property type="protein sequence ID" value="HPBE_0002213001-mRNA-1"/>
    <property type="gene ID" value="HPBE_0002213001"/>
</dbReference>
<reference evidence="10" key="2">
    <citation type="submission" date="2019-09" db="UniProtKB">
        <authorList>
            <consortium name="WormBaseParasite"/>
        </authorList>
    </citation>
    <scope>IDENTIFICATION</scope>
</reference>
<dbReference type="OrthoDB" id="258392at2759"/>
<dbReference type="InterPro" id="IPR050645">
    <property type="entry name" value="Histidine_acid_phosphatase"/>
</dbReference>
<dbReference type="PANTHER" id="PTHR11567:SF211">
    <property type="entry name" value="PROSTATIC ACID PHOSPHATASE"/>
    <property type="match status" value="1"/>
</dbReference>
<name>A0A183GHS1_HELPZ</name>
<dbReference type="PANTHER" id="PTHR11567">
    <property type="entry name" value="ACID PHOSPHATASE-RELATED"/>
    <property type="match status" value="1"/>
</dbReference>
<evidence type="ECO:0000313" key="9">
    <source>
        <dbReference type="Proteomes" id="UP000050761"/>
    </source>
</evidence>
<gene>
    <name evidence="8" type="ORF">HPBE_LOCUS22129</name>
</gene>
<dbReference type="CDD" id="cd07061">
    <property type="entry name" value="HP_HAP_like"/>
    <property type="match status" value="1"/>
</dbReference>
<dbReference type="Gene3D" id="3.40.50.1240">
    <property type="entry name" value="Phosphoglycerate mutase-like"/>
    <property type="match status" value="1"/>
</dbReference>
<evidence type="ECO:0000256" key="2">
    <source>
        <dbReference type="ARBA" id="ARBA00005375"/>
    </source>
</evidence>
<dbReference type="AlphaFoldDB" id="A0A183GHS1"/>
<keyword evidence="7" id="KW-0325">Glycoprotein</keyword>
<dbReference type="Proteomes" id="UP000050761">
    <property type="component" value="Unassembled WGS sequence"/>
</dbReference>
<evidence type="ECO:0000256" key="3">
    <source>
        <dbReference type="ARBA" id="ARBA00012646"/>
    </source>
</evidence>
<comment type="catalytic activity">
    <reaction evidence="1">
        <text>a phosphate monoester + H2O = an alcohol + phosphate</text>
        <dbReference type="Rhea" id="RHEA:15017"/>
        <dbReference type="ChEBI" id="CHEBI:15377"/>
        <dbReference type="ChEBI" id="CHEBI:30879"/>
        <dbReference type="ChEBI" id="CHEBI:43474"/>
        <dbReference type="ChEBI" id="CHEBI:67140"/>
        <dbReference type="EC" id="3.1.3.2"/>
    </reaction>
</comment>
<evidence type="ECO:0000256" key="7">
    <source>
        <dbReference type="ARBA" id="ARBA00023180"/>
    </source>
</evidence>
<dbReference type="InterPro" id="IPR029033">
    <property type="entry name" value="His_PPase_superfam"/>
</dbReference>
<reference evidence="8 9" key="1">
    <citation type="submission" date="2018-11" db="EMBL/GenBank/DDBJ databases">
        <authorList>
            <consortium name="Pathogen Informatics"/>
        </authorList>
    </citation>
    <scope>NUCLEOTIDE SEQUENCE [LARGE SCALE GENOMIC DNA]</scope>
</reference>
<keyword evidence="9" id="KW-1185">Reference proteome</keyword>
<dbReference type="SUPFAM" id="SSF53254">
    <property type="entry name" value="Phosphoglycerate mutase-like"/>
    <property type="match status" value="1"/>
</dbReference>
<evidence type="ECO:0000256" key="6">
    <source>
        <dbReference type="ARBA" id="ARBA00023157"/>
    </source>
</evidence>
<evidence type="ECO:0000256" key="5">
    <source>
        <dbReference type="ARBA" id="ARBA00022801"/>
    </source>
</evidence>
<evidence type="ECO:0000256" key="4">
    <source>
        <dbReference type="ARBA" id="ARBA00022729"/>
    </source>
</evidence>
<accession>A0A183GHS1</accession>
<dbReference type="GO" id="GO:0003993">
    <property type="term" value="F:acid phosphatase activity"/>
    <property type="evidence" value="ECO:0007669"/>
    <property type="project" value="UniProtKB-EC"/>
</dbReference>
<organism evidence="9 10">
    <name type="scientific">Heligmosomoides polygyrus</name>
    <name type="common">Parasitic roundworm</name>
    <dbReference type="NCBI Taxonomy" id="6339"/>
    <lineage>
        <taxon>Eukaryota</taxon>
        <taxon>Metazoa</taxon>
        <taxon>Ecdysozoa</taxon>
        <taxon>Nematoda</taxon>
        <taxon>Chromadorea</taxon>
        <taxon>Rhabditida</taxon>
        <taxon>Rhabditina</taxon>
        <taxon>Rhabditomorpha</taxon>
        <taxon>Strongyloidea</taxon>
        <taxon>Heligmosomidae</taxon>
        <taxon>Heligmosomoides</taxon>
    </lineage>
</organism>
<dbReference type="InterPro" id="IPR000560">
    <property type="entry name" value="His_Pase_clade-2"/>
</dbReference>
<sequence>MVWRHGDRSPMKTCQTDPIQERNWTFGGGGYGQLSPIGMKQHLKFGKLLRKKYVEEMGFLSKRYSSKEIYIRSTDRNRTIISAISNLLGMYGQNDGTNVVGVDYPDDADWPAGFVPVAIHTSDHSRDHVRRFVSIINFELKRHCECSLEKDICFTRWRILTRHAIDRQCYGPWQNLLVNYKLFRKDLT</sequence>
<proteinExistence type="inferred from homology"/>
<evidence type="ECO:0000256" key="1">
    <source>
        <dbReference type="ARBA" id="ARBA00000032"/>
    </source>
</evidence>
<evidence type="ECO:0000313" key="10">
    <source>
        <dbReference type="WBParaSite" id="HPBE_0002213001-mRNA-1"/>
    </source>
</evidence>